<accession>A0A964DZV2</accession>
<feature type="chain" id="PRO_5036878325" description="Histidine kinase" evidence="1">
    <location>
        <begin position="23"/>
        <end position="135"/>
    </location>
</feature>
<evidence type="ECO:0000256" key="1">
    <source>
        <dbReference type="SAM" id="SignalP"/>
    </source>
</evidence>
<protein>
    <recommendedName>
        <fullName evidence="4">Histidine kinase</fullName>
    </recommendedName>
</protein>
<keyword evidence="1" id="KW-0732">Signal</keyword>
<name>A0A964DZV2_9PROT</name>
<gene>
    <name evidence="2" type="ORF">ASILVAE211_12720</name>
</gene>
<keyword evidence="3" id="KW-1185">Reference proteome</keyword>
<proteinExistence type="predicted"/>
<organism evidence="2 3">
    <name type="scientific">Acidisoma silvae</name>
    <dbReference type="NCBI Taxonomy" id="2802396"/>
    <lineage>
        <taxon>Bacteria</taxon>
        <taxon>Pseudomonadati</taxon>
        <taxon>Pseudomonadota</taxon>
        <taxon>Alphaproteobacteria</taxon>
        <taxon>Acetobacterales</taxon>
        <taxon>Acidocellaceae</taxon>
        <taxon>Acidisoma</taxon>
    </lineage>
</organism>
<dbReference type="Proteomes" id="UP000708298">
    <property type="component" value="Unassembled WGS sequence"/>
</dbReference>
<dbReference type="EMBL" id="JAESVB010000005">
    <property type="protein sequence ID" value="MCB8876048.1"/>
    <property type="molecule type" value="Genomic_DNA"/>
</dbReference>
<evidence type="ECO:0000313" key="3">
    <source>
        <dbReference type="Proteomes" id="UP000708298"/>
    </source>
</evidence>
<dbReference type="AlphaFoldDB" id="A0A964DZV2"/>
<evidence type="ECO:0008006" key="4">
    <source>
        <dbReference type="Google" id="ProtNLM"/>
    </source>
</evidence>
<dbReference type="RefSeq" id="WP_227321706.1">
    <property type="nucleotide sequence ID" value="NZ_JAESVB010000005.1"/>
</dbReference>
<sequence>MSFYTLRLPLALRLSLSLLSIAGLEGAMVPAMTVTAQAAASLGDLSSFRAIVVDVKTLTDKGDLHGARVRIKDLETAWDDAEAGLKPRDARDWHKVDKAIDHALTALRASQPDQASCEATLGALLQVMDQTAQKG</sequence>
<evidence type="ECO:0000313" key="2">
    <source>
        <dbReference type="EMBL" id="MCB8876048.1"/>
    </source>
</evidence>
<feature type="signal peptide" evidence="1">
    <location>
        <begin position="1"/>
        <end position="22"/>
    </location>
</feature>
<reference evidence="2" key="2">
    <citation type="submission" date="2021-01" db="EMBL/GenBank/DDBJ databases">
        <authorList>
            <person name="Mieszkin S."/>
            <person name="Pouder E."/>
            <person name="Alain K."/>
        </authorList>
    </citation>
    <scope>NUCLEOTIDE SEQUENCE</scope>
    <source>
        <strain evidence="2">HW T2.11</strain>
    </source>
</reference>
<comment type="caution">
    <text evidence="2">The sequence shown here is derived from an EMBL/GenBank/DDBJ whole genome shotgun (WGS) entry which is preliminary data.</text>
</comment>
<reference evidence="2" key="1">
    <citation type="journal article" date="2021" name="Microorganisms">
        <title>Acidisoma silvae sp. nov. and Acidisomacellulosilytica sp. nov., Two Acidophilic Bacteria Isolated from Decaying Wood, Hydrolyzing Cellulose and Producing Poly-3-hydroxybutyrate.</title>
        <authorList>
            <person name="Mieszkin S."/>
            <person name="Pouder E."/>
            <person name="Uroz S."/>
            <person name="Simon-Colin C."/>
            <person name="Alain K."/>
        </authorList>
    </citation>
    <scope>NUCLEOTIDE SEQUENCE</scope>
    <source>
        <strain evidence="2">HW T2.11</strain>
    </source>
</reference>